<organism evidence="2">
    <name type="scientific">termite gut metagenome</name>
    <dbReference type="NCBI Taxonomy" id="433724"/>
    <lineage>
        <taxon>unclassified sequences</taxon>
        <taxon>metagenomes</taxon>
        <taxon>organismal metagenomes</taxon>
    </lineage>
</organism>
<proteinExistence type="predicted"/>
<name>A0A5J4SBM6_9ZZZZ</name>
<gene>
    <name evidence="2" type="ORF">EZS27_009018</name>
</gene>
<protein>
    <submittedName>
        <fullName evidence="2">Uncharacterized protein</fullName>
    </submittedName>
</protein>
<sequence length="71" mass="8075">MFYTILITLLIVAMCLVLLGIKVIFFKDGQFPNGHVSNNKTLKDRGIGCIQLQDKEAQKEQCLMCKLKTEK</sequence>
<keyword evidence="1" id="KW-0812">Transmembrane</keyword>
<comment type="caution">
    <text evidence="2">The sequence shown here is derived from an EMBL/GenBank/DDBJ whole genome shotgun (WGS) entry which is preliminary data.</text>
</comment>
<dbReference type="AlphaFoldDB" id="A0A5J4SBM6"/>
<evidence type="ECO:0000313" key="2">
    <source>
        <dbReference type="EMBL" id="KAA6343298.1"/>
    </source>
</evidence>
<accession>A0A5J4SBM6</accession>
<dbReference type="EMBL" id="SNRY01000277">
    <property type="protein sequence ID" value="KAA6343298.1"/>
    <property type="molecule type" value="Genomic_DNA"/>
</dbReference>
<keyword evidence="1" id="KW-1133">Transmembrane helix</keyword>
<feature type="transmembrane region" description="Helical" evidence="1">
    <location>
        <begin position="6"/>
        <end position="25"/>
    </location>
</feature>
<evidence type="ECO:0000256" key="1">
    <source>
        <dbReference type="SAM" id="Phobius"/>
    </source>
</evidence>
<keyword evidence="1" id="KW-0472">Membrane</keyword>
<reference evidence="2" key="1">
    <citation type="submission" date="2019-03" db="EMBL/GenBank/DDBJ databases">
        <title>Single cell metagenomics reveals metabolic interactions within the superorganism composed of flagellate Streblomastix strix and complex community of Bacteroidetes bacteria on its surface.</title>
        <authorList>
            <person name="Treitli S.C."/>
            <person name="Kolisko M."/>
            <person name="Husnik F."/>
            <person name="Keeling P."/>
            <person name="Hampl V."/>
        </authorList>
    </citation>
    <scope>NUCLEOTIDE SEQUENCE</scope>
    <source>
        <strain evidence="2">STM</strain>
    </source>
</reference>